<reference evidence="1" key="1">
    <citation type="submission" date="2021-06" db="EMBL/GenBank/DDBJ databases">
        <title>Parelaphostrongylus tenuis whole genome reference sequence.</title>
        <authorList>
            <person name="Garwood T.J."/>
            <person name="Larsen P.A."/>
            <person name="Fountain-Jones N.M."/>
            <person name="Garbe J.R."/>
            <person name="Macchietto M.G."/>
            <person name="Kania S.A."/>
            <person name="Gerhold R.W."/>
            <person name="Richards J.E."/>
            <person name="Wolf T.M."/>
        </authorList>
    </citation>
    <scope>NUCLEOTIDE SEQUENCE</scope>
    <source>
        <strain evidence="1">MNPRO001-30</strain>
        <tissue evidence="1">Meninges</tissue>
    </source>
</reference>
<sequence>MKAFSWTITEATGRRAVSDDNRLLQQMAACSGLRNGLRVREHVRNTTTTLHRGETNGDYAEA</sequence>
<accession>A0AAD5WF64</accession>
<comment type="caution">
    <text evidence="1">The sequence shown here is derived from an EMBL/GenBank/DDBJ whole genome shotgun (WGS) entry which is preliminary data.</text>
</comment>
<evidence type="ECO:0000313" key="2">
    <source>
        <dbReference type="Proteomes" id="UP001196413"/>
    </source>
</evidence>
<dbReference type="EMBL" id="JAHQIW010005962">
    <property type="protein sequence ID" value="KAJ1367628.1"/>
    <property type="molecule type" value="Genomic_DNA"/>
</dbReference>
<gene>
    <name evidence="1" type="ORF">KIN20_028576</name>
</gene>
<organism evidence="1 2">
    <name type="scientific">Parelaphostrongylus tenuis</name>
    <name type="common">Meningeal worm</name>
    <dbReference type="NCBI Taxonomy" id="148309"/>
    <lineage>
        <taxon>Eukaryota</taxon>
        <taxon>Metazoa</taxon>
        <taxon>Ecdysozoa</taxon>
        <taxon>Nematoda</taxon>
        <taxon>Chromadorea</taxon>
        <taxon>Rhabditida</taxon>
        <taxon>Rhabditina</taxon>
        <taxon>Rhabditomorpha</taxon>
        <taxon>Strongyloidea</taxon>
        <taxon>Metastrongylidae</taxon>
        <taxon>Parelaphostrongylus</taxon>
    </lineage>
</organism>
<name>A0AAD5WF64_PARTN</name>
<keyword evidence="2" id="KW-1185">Reference proteome</keyword>
<evidence type="ECO:0000313" key="1">
    <source>
        <dbReference type="EMBL" id="KAJ1367628.1"/>
    </source>
</evidence>
<proteinExistence type="predicted"/>
<protein>
    <submittedName>
        <fullName evidence="1">Uncharacterized protein</fullName>
    </submittedName>
</protein>
<dbReference type="AlphaFoldDB" id="A0AAD5WF64"/>
<dbReference type="Proteomes" id="UP001196413">
    <property type="component" value="Unassembled WGS sequence"/>
</dbReference>